<keyword evidence="4" id="KW-0804">Transcription</keyword>
<dbReference type="EMBL" id="CP022605">
    <property type="protein sequence ID" value="ASV88457.1"/>
    <property type="molecule type" value="Genomic_DNA"/>
</dbReference>
<dbReference type="Gene3D" id="1.10.10.10">
    <property type="entry name" value="Winged helix-like DNA-binding domain superfamily/Winged helix DNA-binding domain"/>
    <property type="match status" value="1"/>
</dbReference>
<evidence type="ECO:0000256" key="1">
    <source>
        <dbReference type="ARBA" id="ARBA00009437"/>
    </source>
</evidence>
<protein>
    <submittedName>
        <fullName evidence="6">LysR substrate binding domain protein</fullName>
    </submittedName>
</protein>
<dbReference type="SUPFAM" id="SSF53850">
    <property type="entry name" value="Periplasmic binding protein-like II"/>
    <property type="match status" value="1"/>
</dbReference>
<feature type="domain" description="HTH lysR-type" evidence="5">
    <location>
        <begin position="9"/>
        <end position="66"/>
    </location>
</feature>
<dbReference type="InterPro" id="IPR058163">
    <property type="entry name" value="LysR-type_TF_proteobact-type"/>
</dbReference>
<dbReference type="GO" id="GO:0043565">
    <property type="term" value="F:sequence-specific DNA binding"/>
    <property type="evidence" value="ECO:0007669"/>
    <property type="project" value="TreeGrafter"/>
</dbReference>
<dbReference type="PANTHER" id="PTHR30537:SF74">
    <property type="entry name" value="HTH-TYPE TRANSCRIPTIONAL REGULATOR TRPI"/>
    <property type="match status" value="1"/>
</dbReference>
<gene>
    <name evidence="6" type="ORF">CES85_3106</name>
</gene>
<geneLocation type="plasmid" evidence="6 7">
    <name>unnamed1</name>
</geneLocation>
<dbReference type="PRINTS" id="PR00039">
    <property type="entry name" value="HTHLYSR"/>
</dbReference>
<keyword evidence="2" id="KW-0805">Transcription regulation</keyword>
<dbReference type="OrthoDB" id="9793571at2"/>
<evidence type="ECO:0000313" key="6">
    <source>
        <dbReference type="EMBL" id="ASV88457.1"/>
    </source>
</evidence>
<dbReference type="InterPro" id="IPR036390">
    <property type="entry name" value="WH_DNA-bd_sf"/>
</dbReference>
<accession>A0A248UNM1</accession>
<evidence type="ECO:0000313" key="7">
    <source>
        <dbReference type="Proteomes" id="UP000215256"/>
    </source>
</evidence>
<dbReference type="FunFam" id="1.10.10.10:FF:000001">
    <property type="entry name" value="LysR family transcriptional regulator"/>
    <property type="match status" value="1"/>
</dbReference>
<dbReference type="GO" id="GO:0006351">
    <property type="term" value="P:DNA-templated transcription"/>
    <property type="evidence" value="ECO:0007669"/>
    <property type="project" value="TreeGrafter"/>
</dbReference>
<dbReference type="AlphaFoldDB" id="A0A248UNM1"/>
<dbReference type="InterPro" id="IPR000847">
    <property type="entry name" value="LysR_HTH_N"/>
</dbReference>
<keyword evidence="3" id="KW-0238">DNA-binding</keyword>
<keyword evidence="6" id="KW-0614">Plasmid</keyword>
<dbReference type="KEGG" id="och:CES85_3106"/>
<evidence type="ECO:0000259" key="5">
    <source>
        <dbReference type="PROSITE" id="PS50931"/>
    </source>
</evidence>
<name>A0A248UNM1_9HYPH</name>
<dbReference type="InterPro" id="IPR005119">
    <property type="entry name" value="LysR_subst-bd"/>
</dbReference>
<dbReference type="Pfam" id="PF00126">
    <property type="entry name" value="HTH_1"/>
    <property type="match status" value="1"/>
</dbReference>
<evidence type="ECO:0000256" key="4">
    <source>
        <dbReference type="ARBA" id="ARBA00023163"/>
    </source>
</evidence>
<dbReference type="Proteomes" id="UP000215256">
    <property type="component" value="Plasmid unnamed1"/>
</dbReference>
<dbReference type="GO" id="GO:0003700">
    <property type="term" value="F:DNA-binding transcription factor activity"/>
    <property type="evidence" value="ECO:0007669"/>
    <property type="project" value="InterPro"/>
</dbReference>
<dbReference type="RefSeq" id="WP_095448288.1">
    <property type="nucleotide sequence ID" value="NZ_CP022605.1"/>
</dbReference>
<dbReference type="InterPro" id="IPR036388">
    <property type="entry name" value="WH-like_DNA-bd_sf"/>
</dbReference>
<comment type="similarity">
    <text evidence="1">Belongs to the LysR transcriptional regulatory family.</text>
</comment>
<dbReference type="Pfam" id="PF03466">
    <property type="entry name" value="LysR_substrate"/>
    <property type="match status" value="1"/>
</dbReference>
<dbReference type="SUPFAM" id="SSF46785">
    <property type="entry name" value="Winged helix' DNA-binding domain"/>
    <property type="match status" value="1"/>
</dbReference>
<dbReference type="Gene3D" id="3.40.190.10">
    <property type="entry name" value="Periplasmic binding protein-like II"/>
    <property type="match status" value="2"/>
</dbReference>
<evidence type="ECO:0000256" key="3">
    <source>
        <dbReference type="ARBA" id="ARBA00023125"/>
    </source>
</evidence>
<evidence type="ECO:0000256" key="2">
    <source>
        <dbReference type="ARBA" id="ARBA00023015"/>
    </source>
</evidence>
<proteinExistence type="inferred from homology"/>
<reference evidence="6 7" key="1">
    <citation type="submission" date="2017-07" db="EMBL/GenBank/DDBJ databases">
        <title>Phylogenetic study on the rhizospheric bacterium Ochrobactrum sp. A44.</title>
        <authorList>
            <person name="Krzyzanowska D.M."/>
            <person name="Ossowicki A."/>
            <person name="Rajewska M."/>
            <person name="Maciag T."/>
            <person name="Kaczynski Z."/>
            <person name="Czerwicka M."/>
            <person name="Jafra S."/>
        </authorList>
    </citation>
    <scope>NUCLEOTIDE SEQUENCE [LARGE SCALE GENOMIC DNA]</scope>
    <source>
        <strain evidence="6 7">A44</strain>
        <plasmid evidence="6 7">unnamed1</plasmid>
    </source>
</reference>
<dbReference type="PROSITE" id="PS50931">
    <property type="entry name" value="HTH_LYSR"/>
    <property type="match status" value="1"/>
</dbReference>
<dbReference type="PANTHER" id="PTHR30537">
    <property type="entry name" value="HTH-TYPE TRANSCRIPTIONAL REGULATOR"/>
    <property type="match status" value="1"/>
</dbReference>
<organism evidence="6 7">
    <name type="scientific">Ochrobactrum quorumnocens</name>
    <dbReference type="NCBI Taxonomy" id="271865"/>
    <lineage>
        <taxon>Bacteria</taxon>
        <taxon>Pseudomonadati</taxon>
        <taxon>Pseudomonadota</taxon>
        <taxon>Alphaproteobacteria</taxon>
        <taxon>Hyphomicrobiales</taxon>
        <taxon>Brucellaceae</taxon>
        <taxon>Brucella/Ochrobactrum group</taxon>
        <taxon>Ochrobactrum</taxon>
    </lineage>
</organism>
<sequence length="321" mass="35726">MTILRRALPSMNGLFTLEAAARHGNFSKAAQELNVTPAAISRMIGRLEEHLDVQLFIRTTNGVTLTEYGKILHNAIDRSFAGIQQALREISDRQHGVQTVTLSLSTGFTTHWVMPRMAAFKKSFPGVDLRFELIMGPLAGPVNDVDLGMRFVDGGDDNLEATFVMPEILVPICSPTYQREHDEAASVLDQPVTTLINLSDAQPNWPDFFLPARGKAAHDEMLFSDYAIVVQAALLGQGVAIGWLNVVAHWLRTQALIPAHNRLLPTKRKCHLVRLRDKPVRPIVKQVRDWLIAELMDDLRAITAMYPSLGLDEALHSNQIT</sequence>